<evidence type="ECO:0000313" key="4">
    <source>
        <dbReference type="EMBL" id="KAF0292374.1"/>
    </source>
</evidence>
<proteinExistence type="predicted"/>
<feature type="domain" description="LysM" evidence="3">
    <location>
        <begin position="17"/>
        <end position="61"/>
    </location>
</feature>
<dbReference type="Proteomes" id="UP000440578">
    <property type="component" value="Unassembled WGS sequence"/>
</dbReference>
<dbReference type="InterPro" id="IPR018392">
    <property type="entry name" value="LysM"/>
</dbReference>
<organism evidence="4 5">
    <name type="scientific">Amphibalanus amphitrite</name>
    <name type="common">Striped barnacle</name>
    <name type="synonym">Balanus amphitrite</name>
    <dbReference type="NCBI Taxonomy" id="1232801"/>
    <lineage>
        <taxon>Eukaryota</taxon>
        <taxon>Metazoa</taxon>
        <taxon>Ecdysozoa</taxon>
        <taxon>Arthropoda</taxon>
        <taxon>Crustacea</taxon>
        <taxon>Multicrustacea</taxon>
        <taxon>Cirripedia</taxon>
        <taxon>Thoracica</taxon>
        <taxon>Thoracicalcarea</taxon>
        <taxon>Balanomorpha</taxon>
        <taxon>Balanoidea</taxon>
        <taxon>Balanidae</taxon>
        <taxon>Amphibalaninae</taxon>
        <taxon>Amphibalanus</taxon>
    </lineage>
</organism>
<sequence>MAAPAASATGSERTQYVTHDVSDRDTLQTISLRYSVPIAELKRANQLYSEKELCARRFIKIPVLPNSVLTEGPPTEQLVCLEPADSGGGGGPETSGRLSPGSADSRGSAASTEVRPFGDGVREGHKLLKNVDRELTAVRAKADELRADGVLTGGPLAADAGAGSAWVAGAPRQGGVCSCSGADCGVHWLCLLALALLVLVVVPVWYIVREYETDNLGHHHHERTTAASATGL</sequence>
<keyword evidence="2" id="KW-0812">Transmembrane</keyword>
<evidence type="ECO:0000259" key="3">
    <source>
        <dbReference type="PROSITE" id="PS51782"/>
    </source>
</evidence>
<dbReference type="Pfam" id="PF01476">
    <property type="entry name" value="LysM"/>
    <property type="match status" value="1"/>
</dbReference>
<gene>
    <name evidence="4" type="primary">lysmd4</name>
    <name evidence="4" type="ORF">FJT64_009627</name>
</gene>
<dbReference type="AlphaFoldDB" id="A0A6A4VLJ0"/>
<evidence type="ECO:0000256" key="2">
    <source>
        <dbReference type="SAM" id="Phobius"/>
    </source>
</evidence>
<dbReference type="EMBL" id="VIIS01001816">
    <property type="protein sequence ID" value="KAF0292374.1"/>
    <property type="molecule type" value="Genomic_DNA"/>
</dbReference>
<dbReference type="PANTHER" id="PTHR20932:SF8">
    <property type="entry name" value="LD22649P"/>
    <property type="match status" value="1"/>
</dbReference>
<evidence type="ECO:0000256" key="1">
    <source>
        <dbReference type="SAM" id="MobiDB-lite"/>
    </source>
</evidence>
<dbReference type="SUPFAM" id="SSF54106">
    <property type="entry name" value="LysM domain"/>
    <property type="match status" value="1"/>
</dbReference>
<keyword evidence="5" id="KW-1185">Reference proteome</keyword>
<comment type="caution">
    <text evidence="4">The sequence shown here is derived from an EMBL/GenBank/DDBJ whole genome shotgun (WGS) entry which is preliminary data.</text>
</comment>
<keyword evidence="2" id="KW-0472">Membrane</keyword>
<dbReference type="PANTHER" id="PTHR20932">
    <property type="entry name" value="LYSM AND PUTATIVE PEPTIDOGLYCAN-BINDING DOMAIN-CONTAINING PROTEIN"/>
    <property type="match status" value="1"/>
</dbReference>
<feature type="transmembrane region" description="Helical" evidence="2">
    <location>
        <begin position="186"/>
        <end position="208"/>
    </location>
</feature>
<dbReference type="CDD" id="cd00118">
    <property type="entry name" value="LysM"/>
    <property type="match status" value="1"/>
</dbReference>
<reference evidence="4 5" key="1">
    <citation type="submission" date="2019-07" db="EMBL/GenBank/DDBJ databases">
        <title>Draft genome assembly of a fouling barnacle, Amphibalanus amphitrite (Darwin, 1854): The first reference genome for Thecostraca.</title>
        <authorList>
            <person name="Kim W."/>
        </authorList>
    </citation>
    <scope>NUCLEOTIDE SEQUENCE [LARGE SCALE GENOMIC DNA]</scope>
    <source>
        <strain evidence="4">SNU_AA5</strain>
        <tissue evidence="4">Soma without cirri and trophi</tissue>
    </source>
</reference>
<keyword evidence="2" id="KW-1133">Transmembrane helix</keyword>
<dbReference type="InterPro" id="IPR036779">
    <property type="entry name" value="LysM_dom_sf"/>
</dbReference>
<accession>A0A6A4VLJ0</accession>
<dbReference type="InterPro" id="IPR045030">
    <property type="entry name" value="LYSM1-4"/>
</dbReference>
<evidence type="ECO:0000313" key="5">
    <source>
        <dbReference type="Proteomes" id="UP000440578"/>
    </source>
</evidence>
<dbReference type="OrthoDB" id="538216at2759"/>
<dbReference type="Gene3D" id="3.10.350.10">
    <property type="entry name" value="LysM domain"/>
    <property type="match status" value="1"/>
</dbReference>
<feature type="region of interest" description="Disordered" evidence="1">
    <location>
        <begin position="81"/>
        <end position="116"/>
    </location>
</feature>
<protein>
    <submittedName>
        <fullName evidence="4">LysM and putative peptidoglycan-binding domain-containing protein 4</fullName>
    </submittedName>
</protein>
<name>A0A6A4VLJ0_AMPAM</name>
<dbReference type="PROSITE" id="PS51782">
    <property type="entry name" value="LYSM"/>
    <property type="match status" value="1"/>
</dbReference>